<feature type="region of interest" description="Disordered" evidence="2">
    <location>
        <begin position="740"/>
        <end position="796"/>
    </location>
</feature>
<evidence type="ECO:0000313" key="4">
    <source>
        <dbReference type="EMBL" id="APC14456.1"/>
    </source>
</evidence>
<dbReference type="Gene3D" id="2.180.10.10">
    <property type="entry name" value="RHS repeat-associated core"/>
    <property type="match status" value="2"/>
</dbReference>
<dbReference type="NCBIfam" id="TIGR03696">
    <property type="entry name" value="Rhs_assc_core"/>
    <property type="match status" value="1"/>
</dbReference>
<dbReference type="GeneID" id="46906863"/>
<feature type="region of interest" description="Disordered" evidence="2">
    <location>
        <begin position="671"/>
        <end position="703"/>
    </location>
</feature>
<dbReference type="PANTHER" id="PTHR32305:SF15">
    <property type="entry name" value="PROTEIN RHSA-RELATED"/>
    <property type="match status" value="1"/>
</dbReference>
<dbReference type="RefSeq" id="WP_071550459.1">
    <property type="nucleotide sequence ID" value="NZ_CP017886.1"/>
</dbReference>
<feature type="compositionally biased region" description="Polar residues" evidence="2">
    <location>
        <begin position="671"/>
        <end position="683"/>
    </location>
</feature>
<dbReference type="InterPro" id="IPR022385">
    <property type="entry name" value="Rhs_assc_core"/>
</dbReference>
<dbReference type="Pfam" id="PF05593">
    <property type="entry name" value="RHS_repeat"/>
    <property type="match status" value="1"/>
</dbReference>
<dbReference type="OrthoDB" id="5862074at2"/>
<name>A0A1J0EEY6_9PSED</name>
<organism evidence="4 5">
    <name type="scientific">Pseudomonas frederiksbergensis</name>
    <dbReference type="NCBI Taxonomy" id="104087"/>
    <lineage>
        <taxon>Bacteria</taxon>
        <taxon>Pseudomonadati</taxon>
        <taxon>Pseudomonadota</taxon>
        <taxon>Gammaproteobacteria</taxon>
        <taxon>Pseudomonadales</taxon>
        <taxon>Pseudomonadaceae</taxon>
        <taxon>Pseudomonas</taxon>
    </lineage>
</organism>
<dbReference type="EMBL" id="CP017886">
    <property type="protein sequence ID" value="APC14456.1"/>
    <property type="molecule type" value="Genomic_DNA"/>
</dbReference>
<dbReference type="Pfam" id="PF25023">
    <property type="entry name" value="TEN_YD-shell"/>
    <property type="match status" value="1"/>
</dbReference>
<dbReference type="AlphaFoldDB" id="A0A1J0EEY6"/>
<gene>
    <name evidence="4" type="ORF">BLL42_01410</name>
</gene>
<dbReference type="InterPro" id="IPR056823">
    <property type="entry name" value="TEN-like_YD-shell"/>
</dbReference>
<protein>
    <recommendedName>
        <fullName evidence="3">Teneurin-like YD-shell domain-containing protein</fullName>
    </recommendedName>
</protein>
<proteinExistence type="predicted"/>
<evidence type="ECO:0000259" key="3">
    <source>
        <dbReference type="Pfam" id="PF25023"/>
    </source>
</evidence>
<dbReference type="InterPro" id="IPR006530">
    <property type="entry name" value="YD"/>
</dbReference>
<dbReference type="Proteomes" id="UP000182567">
    <property type="component" value="Chromosome"/>
</dbReference>
<dbReference type="NCBIfam" id="TIGR01643">
    <property type="entry name" value="YD_repeat_2x"/>
    <property type="match status" value="2"/>
</dbReference>
<dbReference type="InterPro" id="IPR050708">
    <property type="entry name" value="T6SS_VgrG/RHS"/>
</dbReference>
<accession>A0A1J0EEY6</accession>
<reference evidence="5" key="1">
    <citation type="submission" date="2016-10" db="EMBL/GenBank/DDBJ databases">
        <title>Pseudomonas frederiksbergensis ERGS4:02 complete genome.</title>
        <authorList>
            <person name="Kumar R."/>
            <person name="Acharya V."/>
            <person name="Singh D."/>
        </authorList>
    </citation>
    <scope>NUCLEOTIDE SEQUENCE [LARGE SCALE GENOMIC DNA]</scope>
    <source>
        <strain evidence="5">ERGS4:02</strain>
    </source>
</reference>
<evidence type="ECO:0000313" key="5">
    <source>
        <dbReference type="Proteomes" id="UP000182567"/>
    </source>
</evidence>
<keyword evidence="1" id="KW-0677">Repeat</keyword>
<dbReference type="PANTHER" id="PTHR32305">
    <property type="match status" value="1"/>
</dbReference>
<evidence type="ECO:0000256" key="1">
    <source>
        <dbReference type="ARBA" id="ARBA00022737"/>
    </source>
</evidence>
<evidence type="ECO:0000256" key="2">
    <source>
        <dbReference type="SAM" id="MobiDB-lite"/>
    </source>
</evidence>
<feature type="domain" description="Teneurin-like YD-shell" evidence="3">
    <location>
        <begin position="271"/>
        <end position="590"/>
    </location>
</feature>
<dbReference type="InterPro" id="IPR031325">
    <property type="entry name" value="RHS_repeat"/>
</dbReference>
<sequence length="796" mass="88674">MGKTVTSNNLFDKPDSVRRIDLSGQQISEHVYQYDGAGRTAEEYDAAGNWTRYEYDGFDRMTKTVLPDSNEVERQYAGHSSEDLPVKISVNGVALGEQGFDGLDRMTVSITGGRKSVYTFDPGQSQPKSVKRPSGVETGYVYRPELGEDPEQRIALESTAIFTYDAQNARLKTTEEVDPSGIKHSLAREYFSTGELKSERREQTGEVTRVMYYEYSRQARLMRYTDVLGQSQEYEYNARAQLIATRLGDTRSTFIYDDLAQLKTIETVDGAQRLKIDLEYDDFGREVLRTFDLGNQITQTLSQTYDEVDRLTQRTLMQGSGTLRDETYAYDERGRLVDYNCRGSQLPEDPYGKVIKGQLFGFDAQDNLDFVETTFDGGRHSIYFEYTNADDPCQLTALTNQLSPALPGDPLYPPRIDFTYDADGNLLRDEVGRILGYDSLGRLISVSAQAGETATDYHYDSLDTLSGLGTSGGNEQRFYQGGELANQIKGANNSTFVRADGIVLAELQAGAGPKSLLLASDDKNSVLCELSQDGRSEVVYSAYGHRGADPAVSGHLGYNGERREAQTGWYLLGNGYRAFNPLLMRFHGPDSWSPFGVGGLNAYMYCLGNPVRFKDETGHSVFSRLAMLFMYAGGDDVVGAVASRVGSNAAKTAGRGSRQLVNVTDELGKLSVSTRPSRPTVRQPSARARSITPDYSRSPERAPQTLAREARLDRYVAPNSSQETFDMAFKQAKVKNPAIEMPVTNTSTKQKVSTQISDKKSPRPKQPAPITEQQKQKEAWEKKNRIEEIRKNDSRF</sequence>
<feature type="compositionally biased region" description="Polar residues" evidence="2">
    <location>
        <begin position="743"/>
        <end position="756"/>
    </location>
</feature>
<feature type="compositionally biased region" description="Basic and acidic residues" evidence="2">
    <location>
        <begin position="774"/>
        <end position="796"/>
    </location>
</feature>